<dbReference type="Proteomes" id="UP001217089">
    <property type="component" value="Unassembled WGS sequence"/>
</dbReference>
<dbReference type="PANTHER" id="PTHR15678:SF6">
    <property type="entry name" value="BRIDGE-LIKE LIPID TRANSFER PROTEIN FAMILY MEMBER 2"/>
    <property type="match status" value="1"/>
</dbReference>
<evidence type="ECO:0000313" key="2">
    <source>
        <dbReference type="EMBL" id="KAJ8312526.1"/>
    </source>
</evidence>
<dbReference type="EMBL" id="JARBDR010000440">
    <property type="protein sequence ID" value="KAJ8312526.1"/>
    <property type="molecule type" value="Genomic_DNA"/>
</dbReference>
<protein>
    <recommendedName>
        <fullName evidence="1">FMP27/BLTP2/Hobbit GFWDK motif-containing RBG unit domain-containing protein</fullName>
    </recommendedName>
</protein>
<organism evidence="2 3">
    <name type="scientific">Tegillarca granosa</name>
    <name type="common">Malaysian cockle</name>
    <name type="synonym">Anadara granosa</name>
    <dbReference type="NCBI Taxonomy" id="220873"/>
    <lineage>
        <taxon>Eukaryota</taxon>
        <taxon>Metazoa</taxon>
        <taxon>Spiralia</taxon>
        <taxon>Lophotrochozoa</taxon>
        <taxon>Mollusca</taxon>
        <taxon>Bivalvia</taxon>
        <taxon>Autobranchia</taxon>
        <taxon>Pteriomorphia</taxon>
        <taxon>Arcoida</taxon>
        <taxon>Arcoidea</taxon>
        <taxon>Arcidae</taxon>
        <taxon>Tegillarca</taxon>
    </lineage>
</organism>
<dbReference type="InterPro" id="IPR045167">
    <property type="entry name" value="Hobbit"/>
</dbReference>
<accession>A0ABQ9F7I5</accession>
<name>A0ABQ9F7I5_TEGGR</name>
<evidence type="ECO:0000313" key="3">
    <source>
        <dbReference type="Proteomes" id="UP001217089"/>
    </source>
</evidence>
<sequence>MLEVKDMHLWGRLIGAEQNGTKRDVKSWIMAYGACWEPAIAQYNISLDLINKPSIDPSRPLPIWDKIRLLLHGRLTMSVEQMSWLYLASFDPYNTTEMMDWFWSNVILDWTNGKCMIVQHRRND</sequence>
<dbReference type="Pfam" id="PF10344">
    <property type="entry name" value="Hobbit"/>
    <property type="match status" value="1"/>
</dbReference>
<evidence type="ECO:0000259" key="1">
    <source>
        <dbReference type="SMART" id="SM01214"/>
    </source>
</evidence>
<proteinExistence type="predicted"/>
<dbReference type="InterPro" id="IPR019441">
    <property type="entry name" value="FMP27/BLTP2/Hobbit_GFWDK_RBG"/>
</dbReference>
<reference evidence="2 3" key="1">
    <citation type="submission" date="2022-12" db="EMBL/GenBank/DDBJ databases">
        <title>Chromosome-level genome of Tegillarca granosa.</title>
        <authorList>
            <person name="Kim J."/>
        </authorList>
    </citation>
    <scope>NUCLEOTIDE SEQUENCE [LARGE SCALE GENOMIC DNA]</scope>
    <source>
        <strain evidence="2">Teg-2019</strain>
        <tissue evidence="2">Adductor muscle</tissue>
    </source>
</reference>
<gene>
    <name evidence="2" type="ORF">KUTeg_009899</name>
</gene>
<dbReference type="PANTHER" id="PTHR15678">
    <property type="entry name" value="ANTIGEN MLAA-22-RELATED"/>
    <property type="match status" value="1"/>
</dbReference>
<feature type="domain" description="FMP27/BLTP2/Hobbit GFWDK motif-containing RBG unit" evidence="1">
    <location>
        <begin position="1"/>
        <end position="95"/>
    </location>
</feature>
<dbReference type="SMART" id="SM01214">
    <property type="entry name" value="Fmp27_GFWDK"/>
    <property type="match status" value="1"/>
</dbReference>
<comment type="caution">
    <text evidence="2">The sequence shown here is derived from an EMBL/GenBank/DDBJ whole genome shotgun (WGS) entry which is preliminary data.</text>
</comment>
<keyword evidence="3" id="KW-1185">Reference proteome</keyword>